<dbReference type="Pfam" id="PF07995">
    <property type="entry name" value="GSDH"/>
    <property type="match status" value="2"/>
</dbReference>
<dbReference type="Pfam" id="PF18911">
    <property type="entry name" value="PKD_4"/>
    <property type="match status" value="1"/>
</dbReference>
<dbReference type="PROSITE" id="PS50022">
    <property type="entry name" value="FA58C_3"/>
    <property type="match status" value="1"/>
</dbReference>
<dbReference type="Proteomes" id="UP000295146">
    <property type="component" value="Unassembled WGS sequence"/>
</dbReference>
<dbReference type="GO" id="GO:0005975">
    <property type="term" value="P:carbohydrate metabolic process"/>
    <property type="evidence" value="ECO:0007669"/>
    <property type="project" value="UniProtKB-ARBA"/>
</dbReference>
<proteinExistence type="predicted"/>
<feature type="domain" description="PKD" evidence="4">
    <location>
        <begin position="483"/>
        <end position="566"/>
    </location>
</feature>
<dbReference type="InterPro" id="IPR011042">
    <property type="entry name" value="6-blade_b-propeller_TolB-like"/>
</dbReference>
<evidence type="ECO:0000313" key="6">
    <source>
        <dbReference type="Proteomes" id="UP000295146"/>
    </source>
</evidence>
<dbReference type="InterPro" id="IPR013783">
    <property type="entry name" value="Ig-like_fold"/>
</dbReference>
<feature type="chain" id="PRO_5020319696" evidence="2">
    <location>
        <begin position="32"/>
        <end position="1007"/>
    </location>
</feature>
<dbReference type="Gene3D" id="2.60.120.260">
    <property type="entry name" value="Galactose-binding domain-like"/>
    <property type="match status" value="1"/>
</dbReference>
<dbReference type="InterPro" id="IPR000601">
    <property type="entry name" value="PKD_dom"/>
</dbReference>
<dbReference type="InterPro" id="IPR000421">
    <property type="entry name" value="FA58C"/>
</dbReference>
<dbReference type="SMART" id="SM00458">
    <property type="entry name" value="RICIN"/>
    <property type="match status" value="1"/>
</dbReference>
<evidence type="ECO:0000256" key="2">
    <source>
        <dbReference type="SAM" id="SignalP"/>
    </source>
</evidence>
<sequence length="1007" mass="105983">MRLSATWLRRALPALCVLLLLPLAVIAPAQAAVAPTGFSEQVVFTGLTNPTNVAFSPDGRVFVAEKSGLIKVFDSLDDPTPSVYADLRTEVYNYWDRGLLGMALNPNFPTDPRIYVLYTHDGLIGGPTPKWGTPDTNDDPCPSPPGPTADGCQASARLSVLNANGAEQVLVEDWCQVFPSHSIGSIEFGPDGMLYAGGGDGASFNYVDYGQDGYPSSDVTADNPCGDGPAAVGTTLTPPTAEGGALRAQDVRTTGDPTSLDGSIIRIDPDTGQAAPGNPASSTADLNTRRIVANGLRNPMRFTFRPGTKEMWIGDVGYSTWEEIDRIVDPTARVTNFGWPCYEGAGRQPGYDAINVNLCENLYAAGPSAVAAPYYAYKHSDHIVTGESCTVGSSSISGMQFYGGGNYPAEYDGALFFADYSRRCVWAMMPGSNGLPDPAKIQTFASGYGATKLQTGPGGDMFAVDYDNGRILRYVYDATNNPPTAVIHADPSSGPTPLTVTFDGTASNDADGDALTYAWDLDGDGVYDDSTAATVQHTYTTAGEVVARLKVSDGHTTGTTSMQINVANTAPTALITSPGPATTWKVGDTISFSGSATDPEQGTLPASALTWTLIMHHCPSDCHTHTITSLTAASGTFTAPDHEYPSYLELKLTATDAQGLTDTKSVRLDPKTVGLGLASSPAGLPVTALNTTAKTPFTSTVIVRSSVSVSADPVQSSANQLYRFATWSDGGARNHNLFAPATATTYTASYGVKRNLARGRPALASSTYLAGREASKAVDGSMATAWSSARTDPQWFRVDLGSVQLVNRVLLNWLSTAYAKSYQIQVSGSGRTWKTVYSTTAGDGGTDNLLFSANYARYVRINATKRAVAGSYYSLWEFGAFQDTGPATGIGGKCIDVYQAATADGTPTTLYTCKSSANQLWTPSLEDGTVRTMGKCLSARTTTLNTPAVLWSCDGSPGQRWVPQTNGTLVNAASGLCLNAAGGLSANGTKLILAACTTAIGQKWVLP</sequence>
<dbReference type="SUPFAM" id="SSF50952">
    <property type="entry name" value="Soluble quinoprotein glucose dehydrogenase"/>
    <property type="match status" value="1"/>
</dbReference>
<feature type="signal peptide" evidence="2">
    <location>
        <begin position="1"/>
        <end position="31"/>
    </location>
</feature>
<keyword evidence="6" id="KW-1185">Reference proteome</keyword>
<reference evidence="5 6" key="1">
    <citation type="submission" date="2019-03" db="EMBL/GenBank/DDBJ databases">
        <title>Genomic Encyclopedia of Type Strains, Phase III (KMG-III): the genomes of soil and plant-associated and newly described type strains.</title>
        <authorList>
            <person name="Whitman W."/>
        </authorList>
    </citation>
    <scope>NUCLEOTIDE SEQUENCE [LARGE SCALE GENOMIC DNA]</scope>
    <source>
        <strain evidence="5 6">VKM Ac-2573</strain>
    </source>
</reference>
<gene>
    <name evidence="5" type="ORF">EV653_4337</name>
</gene>
<dbReference type="Pfam" id="PF00754">
    <property type="entry name" value="F5_F8_type_C"/>
    <property type="match status" value="1"/>
</dbReference>
<comment type="caution">
    <text evidence="5">The sequence shown here is derived from an EMBL/GenBank/DDBJ whole genome shotgun (WGS) entry which is preliminary data.</text>
</comment>
<dbReference type="PANTHER" id="PTHR19328">
    <property type="entry name" value="HEDGEHOG-INTERACTING PROTEIN"/>
    <property type="match status" value="1"/>
</dbReference>
<dbReference type="Gene3D" id="2.120.10.30">
    <property type="entry name" value="TolB, C-terminal domain"/>
    <property type="match status" value="1"/>
</dbReference>
<feature type="region of interest" description="Disordered" evidence="1">
    <location>
        <begin position="220"/>
        <end position="262"/>
    </location>
</feature>
<dbReference type="Gene3D" id="2.80.10.50">
    <property type="match status" value="1"/>
</dbReference>
<evidence type="ECO:0000256" key="1">
    <source>
        <dbReference type="SAM" id="MobiDB-lite"/>
    </source>
</evidence>
<dbReference type="OrthoDB" id="159306at2"/>
<dbReference type="Pfam" id="PF00652">
    <property type="entry name" value="Ricin_B_lectin"/>
    <property type="match status" value="1"/>
</dbReference>
<dbReference type="CDD" id="cd00146">
    <property type="entry name" value="PKD"/>
    <property type="match status" value="1"/>
</dbReference>
<dbReference type="Gene3D" id="2.60.40.10">
    <property type="entry name" value="Immunoglobulins"/>
    <property type="match status" value="2"/>
</dbReference>
<dbReference type="InterPro" id="IPR011041">
    <property type="entry name" value="Quinoprot_gluc/sorb_DH_b-prop"/>
</dbReference>
<dbReference type="InterPro" id="IPR035992">
    <property type="entry name" value="Ricin_B-like_lectins"/>
</dbReference>
<dbReference type="EMBL" id="SODP01000002">
    <property type="protein sequence ID" value="TDW70295.1"/>
    <property type="molecule type" value="Genomic_DNA"/>
</dbReference>
<dbReference type="SUPFAM" id="SSF49785">
    <property type="entry name" value="Galactose-binding domain-like"/>
    <property type="match status" value="1"/>
</dbReference>
<keyword evidence="2" id="KW-0732">Signal</keyword>
<dbReference type="SUPFAM" id="SSF50370">
    <property type="entry name" value="Ricin B-like lectins"/>
    <property type="match status" value="1"/>
</dbReference>
<dbReference type="PANTHER" id="PTHR19328:SF13">
    <property type="entry name" value="HIPL1 PROTEIN"/>
    <property type="match status" value="1"/>
</dbReference>
<dbReference type="InterPro" id="IPR022409">
    <property type="entry name" value="PKD/Chitinase_dom"/>
</dbReference>
<dbReference type="PROSITE" id="PS50231">
    <property type="entry name" value="RICIN_B_LECTIN"/>
    <property type="match status" value="1"/>
</dbReference>
<dbReference type="InterPro" id="IPR035986">
    <property type="entry name" value="PKD_dom_sf"/>
</dbReference>
<dbReference type="SMART" id="SM00089">
    <property type="entry name" value="PKD"/>
    <property type="match status" value="1"/>
</dbReference>
<evidence type="ECO:0000259" key="4">
    <source>
        <dbReference type="PROSITE" id="PS50093"/>
    </source>
</evidence>
<feature type="region of interest" description="Disordered" evidence="1">
    <location>
        <begin position="128"/>
        <end position="150"/>
    </location>
</feature>
<evidence type="ECO:0000313" key="5">
    <source>
        <dbReference type="EMBL" id="TDW70295.1"/>
    </source>
</evidence>
<dbReference type="AlphaFoldDB" id="A0A4R8C558"/>
<dbReference type="SUPFAM" id="SSF49299">
    <property type="entry name" value="PKD domain"/>
    <property type="match status" value="1"/>
</dbReference>
<dbReference type="InterPro" id="IPR012938">
    <property type="entry name" value="Glc/Sorbosone_DH"/>
</dbReference>
<dbReference type="RefSeq" id="WP_134105501.1">
    <property type="nucleotide sequence ID" value="NZ_SODP01000002.1"/>
</dbReference>
<dbReference type="InterPro" id="IPR000772">
    <property type="entry name" value="Ricin_B_lectin"/>
</dbReference>
<feature type="compositionally biased region" description="Polar residues" evidence="1">
    <location>
        <begin position="251"/>
        <end position="261"/>
    </location>
</feature>
<dbReference type="InterPro" id="IPR008979">
    <property type="entry name" value="Galactose-bd-like_sf"/>
</dbReference>
<dbReference type="PROSITE" id="PS50093">
    <property type="entry name" value="PKD"/>
    <property type="match status" value="1"/>
</dbReference>
<name>A0A4R8C558_9ACTN</name>
<accession>A0A4R8C558</accession>
<evidence type="ECO:0000259" key="3">
    <source>
        <dbReference type="PROSITE" id="PS50022"/>
    </source>
</evidence>
<organism evidence="5 6">
    <name type="scientific">Kribbella pratensis</name>
    <dbReference type="NCBI Taxonomy" id="2512112"/>
    <lineage>
        <taxon>Bacteria</taxon>
        <taxon>Bacillati</taxon>
        <taxon>Actinomycetota</taxon>
        <taxon>Actinomycetes</taxon>
        <taxon>Propionibacteriales</taxon>
        <taxon>Kribbellaceae</taxon>
        <taxon>Kribbella</taxon>
    </lineage>
</organism>
<feature type="domain" description="F5/8 type C" evidence="3">
    <location>
        <begin position="745"/>
        <end position="880"/>
    </location>
</feature>
<protein>
    <submittedName>
        <fullName evidence="5">Glucose/arabinose dehydrogenase</fullName>
    </submittedName>
</protein>